<dbReference type="PROSITE" id="PS51257">
    <property type="entry name" value="PROKAR_LIPOPROTEIN"/>
    <property type="match status" value="1"/>
</dbReference>
<dbReference type="AlphaFoldDB" id="A0A061A840"/>
<organism evidence="2">
    <name type="scientific">Streptomyces iranensis</name>
    <dbReference type="NCBI Taxonomy" id="576784"/>
    <lineage>
        <taxon>Bacteria</taxon>
        <taxon>Bacillati</taxon>
        <taxon>Actinomycetota</taxon>
        <taxon>Actinomycetes</taxon>
        <taxon>Kitasatosporales</taxon>
        <taxon>Streptomycetaceae</taxon>
        <taxon>Streptomyces</taxon>
        <taxon>Streptomyces violaceusniger group</taxon>
    </lineage>
</organism>
<evidence type="ECO:0008006" key="5">
    <source>
        <dbReference type="Google" id="ProtNLM"/>
    </source>
</evidence>
<evidence type="ECO:0000313" key="3">
    <source>
        <dbReference type="EMBL" id="MBP2067289.1"/>
    </source>
</evidence>
<dbReference type="HOGENOM" id="CLU_133115_0_0_11"/>
<gene>
    <name evidence="3" type="ORF">J2Z30_008355</name>
    <name evidence="2" type="ORF">SIRAN8577</name>
</gene>
<keyword evidence="4" id="KW-1185">Reference proteome</keyword>
<proteinExistence type="predicted"/>
<dbReference type="EMBL" id="JAGGLR010000030">
    <property type="protein sequence ID" value="MBP2067289.1"/>
    <property type="molecule type" value="Genomic_DNA"/>
</dbReference>
<evidence type="ECO:0000313" key="4">
    <source>
        <dbReference type="Proteomes" id="UP000756710"/>
    </source>
</evidence>
<reference evidence="2" key="1">
    <citation type="submission" date="2014-05" db="EMBL/GenBank/DDBJ databases">
        <authorList>
            <person name="Horn Fabian"/>
        </authorList>
    </citation>
    <scope>NUCLEOTIDE SEQUENCE</scope>
</reference>
<accession>A0A061A840</accession>
<dbReference type="EMBL" id="LK022848">
    <property type="protein sequence ID" value="CDR15098.1"/>
    <property type="molecule type" value="Genomic_DNA"/>
</dbReference>
<dbReference type="GeneID" id="32470911"/>
<protein>
    <recommendedName>
        <fullName evidence="5">Lipoprotein</fullName>
    </recommendedName>
</protein>
<name>A0A061A840_9ACTN</name>
<keyword evidence="1" id="KW-0732">Signal</keyword>
<dbReference type="RefSeq" id="WP_052701745.1">
    <property type="nucleotide sequence ID" value="NZ_BAABDR010000056.1"/>
</dbReference>
<sequence>MSGRRTRTICAVSLMAVLAPAAVGCSDDGGTPSSEVSRASAAIASARASAQAELDKIKGGSQAKREVKVGRVSRDGVGRAVAPLTVTNGSKHPAGYAIEVNFRNTSGDLVDAVVLRLSKVPPNQPTPATARSHRKLTGRITANVGTAVRY</sequence>
<evidence type="ECO:0000256" key="1">
    <source>
        <dbReference type="SAM" id="SignalP"/>
    </source>
</evidence>
<evidence type="ECO:0000313" key="2">
    <source>
        <dbReference type="EMBL" id="CDR15098.1"/>
    </source>
</evidence>
<feature type="signal peptide" evidence="1">
    <location>
        <begin position="1"/>
        <end position="21"/>
    </location>
</feature>
<dbReference type="Proteomes" id="UP000756710">
    <property type="component" value="Unassembled WGS sequence"/>
</dbReference>
<feature type="chain" id="PRO_5001598452" description="Lipoprotein" evidence="1">
    <location>
        <begin position="22"/>
        <end position="150"/>
    </location>
</feature>
<reference evidence="3 4" key="2">
    <citation type="submission" date="2021-03" db="EMBL/GenBank/DDBJ databases">
        <title>Genomic Encyclopedia of Type Strains, Phase IV (KMG-IV): sequencing the most valuable type-strain genomes for metagenomic binning, comparative biology and taxonomic classification.</title>
        <authorList>
            <person name="Goeker M."/>
        </authorList>
    </citation>
    <scope>NUCLEOTIDE SEQUENCE [LARGE SCALE GENOMIC DNA]</scope>
    <source>
        <strain evidence="3 4">DSM 41954</strain>
    </source>
</reference>